<proteinExistence type="predicted"/>
<feature type="region of interest" description="Disordered" evidence="1">
    <location>
        <begin position="2138"/>
        <end position="2181"/>
    </location>
</feature>
<accession>A0ABQ5YLW8</accession>
<evidence type="ECO:0000256" key="1">
    <source>
        <dbReference type="SAM" id="MobiDB-lite"/>
    </source>
</evidence>
<dbReference type="PANTHER" id="PTHR12338">
    <property type="entry name" value="AUTOTRANSPORTER"/>
    <property type="match status" value="1"/>
</dbReference>
<dbReference type="NCBIfam" id="TIGR01901">
    <property type="entry name" value="adhes_NPXG"/>
    <property type="match status" value="1"/>
</dbReference>
<dbReference type="PANTHER" id="PTHR12338:SF5">
    <property type="entry name" value="ANTIGEN 43-RELATED"/>
    <property type="match status" value="1"/>
</dbReference>
<keyword evidence="5" id="KW-1185">Reference proteome</keyword>
<dbReference type="InterPro" id="IPR011050">
    <property type="entry name" value="Pectin_lyase_fold/virulence"/>
</dbReference>
<protein>
    <submittedName>
        <fullName evidence="4">Adhesin</fullName>
    </submittedName>
</protein>
<evidence type="ECO:0000313" key="5">
    <source>
        <dbReference type="Proteomes" id="UP001156706"/>
    </source>
</evidence>
<dbReference type="SMART" id="SM00912">
    <property type="entry name" value="Haemagg_act"/>
    <property type="match status" value="1"/>
</dbReference>
<feature type="chain" id="PRO_5046456574" evidence="2">
    <location>
        <begin position="29"/>
        <end position="2181"/>
    </location>
</feature>
<dbReference type="SUPFAM" id="SSF51126">
    <property type="entry name" value="Pectin lyase-like"/>
    <property type="match status" value="1"/>
</dbReference>
<evidence type="ECO:0000259" key="3">
    <source>
        <dbReference type="SMART" id="SM00912"/>
    </source>
</evidence>
<dbReference type="InterPro" id="IPR008638">
    <property type="entry name" value="FhaB/CdiA-like_TPS"/>
</dbReference>
<evidence type="ECO:0000313" key="4">
    <source>
        <dbReference type="EMBL" id="GLR14959.1"/>
    </source>
</evidence>
<keyword evidence="2" id="KW-0732">Signal</keyword>
<feature type="compositionally biased region" description="Basic and acidic residues" evidence="1">
    <location>
        <begin position="2146"/>
        <end position="2157"/>
    </location>
</feature>
<reference evidence="5" key="1">
    <citation type="journal article" date="2019" name="Int. J. Syst. Evol. Microbiol.">
        <title>The Global Catalogue of Microorganisms (GCM) 10K type strain sequencing project: providing services to taxonomists for standard genome sequencing and annotation.</title>
        <authorList>
            <consortium name="The Broad Institute Genomics Platform"/>
            <consortium name="The Broad Institute Genome Sequencing Center for Infectious Disease"/>
            <person name="Wu L."/>
            <person name="Ma J."/>
        </authorList>
    </citation>
    <scope>NUCLEOTIDE SEQUENCE [LARGE SCALE GENOMIC DNA]</scope>
    <source>
        <strain evidence="5">NBRC 110044</strain>
    </source>
</reference>
<comment type="caution">
    <text evidence="4">The sequence shown here is derived from an EMBL/GenBank/DDBJ whole genome shotgun (WGS) entry which is preliminary data.</text>
</comment>
<dbReference type="Proteomes" id="UP001156706">
    <property type="component" value="Unassembled WGS sequence"/>
</dbReference>
<dbReference type="InterPro" id="IPR050909">
    <property type="entry name" value="Bact_Autotransporter_VF"/>
</dbReference>
<dbReference type="Pfam" id="PF05860">
    <property type="entry name" value="TPS"/>
    <property type="match status" value="1"/>
</dbReference>
<feature type="domain" description="Filamentous haemagglutinin FhaB/tRNA nuclease CdiA-like TPS" evidence="3">
    <location>
        <begin position="26"/>
        <end position="137"/>
    </location>
</feature>
<dbReference type="InterPro" id="IPR012334">
    <property type="entry name" value="Pectin_lyas_fold"/>
</dbReference>
<dbReference type="RefSeq" id="WP_284198028.1">
    <property type="nucleotide sequence ID" value="NZ_BSOG01000006.1"/>
</dbReference>
<dbReference type="Gene3D" id="2.160.20.10">
    <property type="entry name" value="Single-stranded right-handed beta-helix, Pectin lyase-like"/>
    <property type="match status" value="1"/>
</dbReference>
<evidence type="ECO:0000256" key="2">
    <source>
        <dbReference type="SAM" id="SignalP"/>
    </source>
</evidence>
<organism evidence="4 5">
    <name type="scientific">Chitinimonas prasina</name>
    <dbReference type="NCBI Taxonomy" id="1434937"/>
    <lineage>
        <taxon>Bacteria</taxon>
        <taxon>Pseudomonadati</taxon>
        <taxon>Pseudomonadota</taxon>
        <taxon>Betaproteobacteria</taxon>
        <taxon>Neisseriales</taxon>
        <taxon>Chitinibacteraceae</taxon>
        <taxon>Chitinimonas</taxon>
    </lineage>
</organism>
<dbReference type="EMBL" id="BSOG01000006">
    <property type="protein sequence ID" value="GLR14959.1"/>
    <property type="molecule type" value="Genomic_DNA"/>
</dbReference>
<feature type="signal peptide" evidence="2">
    <location>
        <begin position="1"/>
        <end position="28"/>
    </location>
</feature>
<sequence length="2181" mass="211623">MSISQQPGFAMKSLFVATLACYAPLVAANPTGGTVVSGGATFNQQGNSLIVTNTPGTVINWQSFSINQDELTRFVQQNANSAVLNRITGQDPSQILGQLQSNGRVFLINPNGIVFGQGAQIDTAGLVASTLNISDDDFRAGKLKFEGAATGNISNAANITTPSGGFVYLIAPNVENSGVIVSPKGEILLSAGRSVELVDGVDTSLRVKVHAPAGQVVNVGQLIAEQGRIGIFAAAIMQQGVVSANRAEVGEGGKIVFKATDALNLAAGSLTEAKGGQVLAQTSAGDTLVSGVVDVSNTAGVGGQATLLGKRVGVFNGATVVADGRDGGGQVRIGGDFQGKNPDVQNAQVTAIAEGAKVSANATGNGMGGRLIVWSDLATRVQGNLSARGGQLGGDGGFTEISSKGHLDLRSVVDLSSTHGKVGQLLLDPTDLWIGSAPGVCLPTVCVDGSSGGTLLDNTFSYAEHADHSYISASLINIQGASAMVTLQSNNNITVAEDVESDFGLTLQANNDIEVLSGVNILSDLGSVVLDADHDILVGSSATITTNGGPVDLIAGNGIFHLGTINSSTSVLLQATNDISIASGANITASSGAVTLMGRDVYLGSGGLVDAAGLLKIDASRHITLDGSLDSDSTVELKSLNGAASMTGTATVMAPTVNLHVGTGGFNSGANTRVDTDALFIIGAKGNVTIGGLDGKTTQTQINAAHDAGFGNLTLDITETAGINQGLKVGSVGIGWAGGTVKLNSKFGDITQVDGSHVKAKHLIVTSENASGTGNILLNGSGSINEIAELSAAVCQGSCSGASSLSVNNNTAMALTNFGTNAVTGPNNITIKSVGPLTVNGVVNGGGFVDLVSDGKLTVNSNVTAASGLSLDGGGGIDINALVAGTTSVNLKSGNAAVQAGSSGMVSANNLYLQSMGGTGAVGSKSAPLKLTSGGGMAVYIGSGSDTISSVSLDMQGSGNLSLFAGGETSSFNIGNLFVTALNNINANAGITGNELALKSSGGSVSLSNYSYNLSGLTLEAGSAGSVAFNGSSVFVNNLNVKAGTFNMSSAPALSIGSATVAADNIIFGGQSLGTSASPLSSLTLSPFQPTGDLTLSTGLAASLFTNNLLLTGNNVNLPTGISLSGRLGTDITGSFNAGAMVSANVVDIKAGAGVSLNGLSATDIIVNSGGGITGLSAITGGLISLTSASSLGSSSAPLGITANNLTLVTTGAGAGIYAASNAGQVTLNAAGDIVYNAQGPASLSATSSGGGINITGAGDLSFSSLTGTGDVLVNSAGALNLASASGGSITLMAAGSIGADGGPVRVNASSLLKATTTGSGSGIYIAEADGVDSAVLTTNNGDISFTSGGAASVTATTGGAGRNVSLTTTSGNLTVAGLGDVANKLTLASAGSLITSAGVNLSAADLSLKSVDSFNLGGNLTANTALSLDSGGAITTAAGATISAPTLTLRAVGGIGTEGGSANVNTSNLLASTSGSGAGIYINSVGTSPLNAAVNAGSGNVRLSVAGDMTGSVAGSDVHVQSVGSIGNAGQRLQLASNNLTLLSGGSIFANEADGTTAQLTTTNGDIDFASGGASTVGATVGGSNRSLSLATTSGDLTVSALSGSLAKLSLASGGNLNTPAGVSLEAAELALKSASSFNLGGNLSSSGALTLDSGGSITTASGVSITAPTLTLIAATGIGSSGAAASVNTSNLTAKSGSGGVFINSLGSLASANLGSSSGAIQLKTADATGLLASIDAGSGSVLLNLAGGLSGEVKGGDIELSVASGGVGTGAEALRVAANNLKVTSAGGVFINEKDALNAVVTTTDGAIELTAGGNLTAAGTAGGGKGIKLASLGVIDLAGLLTSGDLTATASGNIVGSGSGNSVSARLASFSAGGMIGPLKTSLQVLQAKAGNSIDVLNATALEVQSATAGSGSVRIESNGGLTTTGPVVAGTSVDLITHSPLTIGAGGVSAGSGITLKSGSGTGNDDITINGILQSTTGGCLVDAGGSVAQNANIVLGGNGAVTVNSQTGNVLMAAGTTTSTNGGSIGYTAQGNIALSLLDAGPTGAVAVNATTGAVSSVTPGRINVRGGQLTVNAGGRIDMGVDVPADQLKFNSGVGYAVVRDASGGLVPGSSAPTTDDGAQNDTVNAINSVNTTVNNAGDVKDDAQKKIDEQQSGDQTQTDEEQGDDKNKKTKKC</sequence>
<name>A0ABQ5YLW8_9NEIS</name>
<gene>
    <name evidence="4" type="primary">rcsA</name>
    <name evidence="4" type="ORF">GCM10007907_37490</name>
</gene>